<feature type="coiled-coil region" evidence="1">
    <location>
        <begin position="78"/>
        <end position="112"/>
    </location>
</feature>
<comment type="caution">
    <text evidence="2">The sequence shown here is derived from an EMBL/GenBank/DDBJ whole genome shotgun (WGS) entry which is preliminary data.</text>
</comment>
<dbReference type="Proteomes" id="UP000295443">
    <property type="component" value="Unassembled WGS sequence"/>
</dbReference>
<name>A0A4R1BFZ0_9PROT</name>
<organism evidence="2 3">
    <name type="scientific">Parasulfuritortus cantonensis</name>
    <dbReference type="NCBI Taxonomy" id="2528202"/>
    <lineage>
        <taxon>Bacteria</taxon>
        <taxon>Pseudomonadati</taxon>
        <taxon>Pseudomonadota</taxon>
        <taxon>Betaproteobacteria</taxon>
        <taxon>Nitrosomonadales</taxon>
        <taxon>Thiobacillaceae</taxon>
        <taxon>Parasulfuritortus</taxon>
    </lineage>
</organism>
<gene>
    <name evidence="2" type="ORF">EZJ19_05720</name>
</gene>
<reference evidence="2 3" key="1">
    <citation type="submission" date="2019-03" db="EMBL/GenBank/DDBJ databases">
        <title>Genome sequence of Thiobacillaceae bacterium LSR1, a sulfur-oxidizing bacterium isolated from freshwater sediment.</title>
        <authorList>
            <person name="Li S."/>
        </authorList>
    </citation>
    <scope>NUCLEOTIDE SEQUENCE [LARGE SCALE GENOMIC DNA]</scope>
    <source>
        <strain evidence="2 3">LSR1</strain>
    </source>
</reference>
<dbReference type="AlphaFoldDB" id="A0A4R1BFZ0"/>
<dbReference type="RefSeq" id="WP_131445371.1">
    <property type="nucleotide sequence ID" value="NZ_SJZB01000020.1"/>
</dbReference>
<sequence length="168" mass="19549">MQLREFAQMEPDLVRYLSDVLSRVTQHPATEAALHLNVLPPQKPSHRPPNSHRQRLMLLFWKAACDWPSIDRGDETHIKAEAARIDRIEDEAEQYAQLVDWYRDDYQDAEKERRKSAPSTFEFAARMFNHALSQAQADGRRQTEKPVTGGAIRSAVYRMRKKFSKAQE</sequence>
<dbReference type="EMBL" id="SJZB01000020">
    <property type="protein sequence ID" value="TCJ16090.1"/>
    <property type="molecule type" value="Genomic_DNA"/>
</dbReference>
<evidence type="ECO:0000256" key="1">
    <source>
        <dbReference type="SAM" id="Coils"/>
    </source>
</evidence>
<protein>
    <submittedName>
        <fullName evidence="2">Uncharacterized protein</fullName>
    </submittedName>
</protein>
<evidence type="ECO:0000313" key="2">
    <source>
        <dbReference type="EMBL" id="TCJ16090.1"/>
    </source>
</evidence>
<accession>A0A4R1BFZ0</accession>
<evidence type="ECO:0000313" key="3">
    <source>
        <dbReference type="Proteomes" id="UP000295443"/>
    </source>
</evidence>
<proteinExistence type="predicted"/>
<keyword evidence="3" id="KW-1185">Reference proteome</keyword>
<keyword evidence="1" id="KW-0175">Coiled coil</keyword>